<feature type="transmembrane region" description="Helical" evidence="1">
    <location>
        <begin position="161"/>
        <end position="178"/>
    </location>
</feature>
<feature type="transmembrane region" description="Helical" evidence="1">
    <location>
        <begin position="184"/>
        <end position="205"/>
    </location>
</feature>
<feature type="transmembrane region" description="Helical" evidence="1">
    <location>
        <begin position="7"/>
        <end position="30"/>
    </location>
</feature>
<evidence type="ECO:0008006" key="4">
    <source>
        <dbReference type="Google" id="ProtNLM"/>
    </source>
</evidence>
<reference evidence="2 3" key="1">
    <citation type="submission" date="2016-10" db="EMBL/GenBank/DDBJ databases">
        <authorList>
            <person name="de Groot N.N."/>
        </authorList>
    </citation>
    <scope>NUCLEOTIDE SEQUENCE [LARGE SCALE GENOMIC DNA]</scope>
    <source>
        <strain evidence="2 3">DSM 44908</strain>
    </source>
</reference>
<keyword evidence="1" id="KW-0812">Transmembrane</keyword>
<organism evidence="2 3">
    <name type="scientific">Rhodococcoides kroppenstedtii</name>
    <dbReference type="NCBI Taxonomy" id="293050"/>
    <lineage>
        <taxon>Bacteria</taxon>
        <taxon>Bacillati</taxon>
        <taxon>Actinomycetota</taxon>
        <taxon>Actinomycetes</taxon>
        <taxon>Mycobacteriales</taxon>
        <taxon>Nocardiaceae</taxon>
        <taxon>Rhodococcoides</taxon>
    </lineage>
</organism>
<name>A0A1I0TKE9_9NOCA</name>
<keyword evidence="1" id="KW-1133">Transmembrane helix</keyword>
<feature type="transmembrane region" description="Helical" evidence="1">
    <location>
        <begin position="50"/>
        <end position="73"/>
    </location>
</feature>
<evidence type="ECO:0000256" key="1">
    <source>
        <dbReference type="SAM" id="Phobius"/>
    </source>
</evidence>
<feature type="transmembrane region" description="Helical" evidence="1">
    <location>
        <begin position="131"/>
        <end position="154"/>
    </location>
</feature>
<gene>
    <name evidence="2" type="ORF">SAMN05444374_107118</name>
</gene>
<dbReference type="EMBL" id="FOJN01000007">
    <property type="protein sequence ID" value="SFA52234.1"/>
    <property type="molecule type" value="Genomic_DNA"/>
</dbReference>
<dbReference type="Proteomes" id="UP000182054">
    <property type="component" value="Unassembled WGS sequence"/>
</dbReference>
<dbReference type="AlphaFoldDB" id="A0A1I0TKE9"/>
<dbReference type="RefSeq" id="WP_068360767.1">
    <property type="nucleotide sequence ID" value="NZ_FOJN01000007.1"/>
</dbReference>
<evidence type="ECO:0000313" key="3">
    <source>
        <dbReference type="Proteomes" id="UP000182054"/>
    </source>
</evidence>
<accession>A0A1I0TKE9</accession>
<dbReference type="OrthoDB" id="5143210at2"/>
<evidence type="ECO:0000313" key="2">
    <source>
        <dbReference type="EMBL" id="SFA52234.1"/>
    </source>
</evidence>
<dbReference type="GeneID" id="85486041"/>
<keyword evidence="1" id="KW-0472">Membrane</keyword>
<protein>
    <recommendedName>
        <fullName evidence="4">DUF4386 family protein</fullName>
    </recommendedName>
</protein>
<feature type="transmembrane region" description="Helical" evidence="1">
    <location>
        <begin position="85"/>
        <end position="111"/>
    </location>
</feature>
<proteinExistence type="predicted"/>
<sequence length="224" mass="23125">MTITSSLLTRLSAIGVVVAFGFNLTGGLLHPVVDGNAHSVESLTSAAGPWSAALLLTGTVLQLISLPGVYAWFAARAGVLGLVSFVTLYLSSMLVSITHLSVEAFATYALASNPDTAYLVPADGSLFPGAFPTMQMISGLVFMLSMVVFGAVLVRTRAVPVWIGAVTAVGGLILLVPWPELPGVSGLIVELPRGLAFAAVGVLILRDGRTSDVTPTRRVAPVPA</sequence>